<evidence type="ECO:0000259" key="6">
    <source>
        <dbReference type="Pfam" id="PF04055"/>
    </source>
</evidence>
<gene>
    <name evidence="7" type="ORF">DDE83_007254</name>
</gene>
<evidence type="ECO:0000256" key="4">
    <source>
        <dbReference type="ARBA" id="ARBA00023014"/>
    </source>
</evidence>
<evidence type="ECO:0000256" key="5">
    <source>
        <dbReference type="SAM" id="MobiDB-lite"/>
    </source>
</evidence>
<dbReference type="Proteomes" id="UP000249619">
    <property type="component" value="Unassembled WGS sequence"/>
</dbReference>
<dbReference type="PANTHER" id="PTHR43075:SF1">
    <property type="entry name" value="FORMATE LYASE ACTIVATING ENZYME, PUTATIVE (AFU_ORTHOLOGUE AFUA_2G15630)-RELATED"/>
    <property type="match status" value="1"/>
</dbReference>
<keyword evidence="4" id="KW-0411">Iron-sulfur</keyword>
<dbReference type="InterPro" id="IPR007197">
    <property type="entry name" value="rSAM"/>
</dbReference>
<evidence type="ECO:0000256" key="3">
    <source>
        <dbReference type="ARBA" id="ARBA00023004"/>
    </source>
</evidence>
<dbReference type="Gene3D" id="3.20.20.70">
    <property type="entry name" value="Aldolase class I"/>
    <property type="match status" value="1"/>
</dbReference>
<accession>A0A364MWX6</accession>
<organism evidence="7 8">
    <name type="scientific">Stemphylium lycopersici</name>
    <name type="common">Tomato gray leaf spot disease fungus</name>
    <name type="synonym">Thyrospora lycopersici</name>
    <dbReference type="NCBI Taxonomy" id="183478"/>
    <lineage>
        <taxon>Eukaryota</taxon>
        <taxon>Fungi</taxon>
        <taxon>Dikarya</taxon>
        <taxon>Ascomycota</taxon>
        <taxon>Pezizomycotina</taxon>
        <taxon>Dothideomycetes</taxon>
        <taxon>Pleosporomycetidae</taxon>
        <taxon>Pleosporales</taxon>
        <taxon>Pleosporineae</taxon>
        <taxon>Pleosporaceae</taxon>
        <taxon>Stemphylium</taxon>
    </lineage>
</organism>
<feature type="region of interest" description="Disordered" evidence="5">
    <location>
        <begin position="1321"/>
        <end position="1361"/>
    </location>
</feature>
<dbReference type="Pfam" id="PF04055">
    <property type="entry name" value="Radical_SAM"/>
    <property type="match status" value="1"/>
</dbReference>
<evidence type="ECO:0000256" key="1">
    <source>
        <dbReference type="ARBA" id="ARBA00022691"/>
    </source>
</evidence>
<sequence length="1361" mass="153097">MYLGVITSTSMSMGPPLCQVQRDSDHVHYRVCDQETSSEEYLVDDSSDEAIEDRLQRRRQASNVPVVFQKDRSRQVRHKYVDQATQTTSNGILTPSNTIPAPLASWAYPWACISSSLSAADAMPCTTSFNPRPSKSKKTPNRNDSAIELNVLARNSRPLSWSRYPPGVVVTKTVDEDGVQVIEETNHPGERSSSLGKWGGLSSCIAIATPQPGTVIPSPHFPHVQSDGQSEFVSMSLLSKLRPALKPRPATFCPHRVPLASARRSLYLAPPYLLDDYIPRYHLLSSVDAAKKRSLAYAHLRECNLCPRLCGVNRYEKTGVCLIGAEKVKVGTIAPHFGEEPFIQGHNGSGSVFFSGCNLRCVFCQNHDISHTRNGFDLTPEELAEWYIKLQQVGRVHNINLVTPEHVVPQVVLSILHARELGLRLPIIYNTSSFDSLESINLLDGLVDIYMPDFKVWNDKSSKRLLKADNYPSAAMESIKAMHEQVGDLCFTADGIAKKGLIVRHLVMPGMEDEGKAIMRWLAENLGKHVMVHIMEQYFPRAYVGKQRRRRASLDVVEPGGVGTSPKANEGVRYADINRPVSLDHVASVKKAAQEAGLWRDTWQAVALQYKSAFEAQTTRLQELQDVCFATQAELENERAEQRRLHRLRGHGENHHPNPFDGIEDPQSELLFGTATVFLPSQIGSERARPLSDDYTDPLFRRVHKCADQRNYGTALVEVERLLRGPLSAKSRAKGLLLKSNVLRASGPDELFDALAACSEAVELCDRLSELENFLPRVQYQRGLLYYELGMLRQAHDAFSAVSDDDLLSAHASEFRKSYDDELNLLRCAKRRSGFDENRTMEGLLAQLEEKGIEAARCRQGKENVVALPLGESEERRTSSRRVNGNRNTTLSELGFKSIVHSTSPFRALKNGPSSDLRLMKPFISTHPTSNMSPHSSPPPIVPTFHDILPKYISAFENKVHDYIVNTTTVLPSPAVQNESYDCVSPLIPPFREEEASSSWEGVGLDDEVYIDHVPADLREHEGSKTCERLVLFRIFMTQCQTLQSSIEIWEHRPHTGDAAERSRRCYSKIRRLAMRMRQLAEALGSRELQARSEYWAGRGCGGQRDWLTAMTHFAAAIKLDVPNNVNEYKQIRRRGLLQKEKDDIEFLLHSATRRHEDWLRRTEVAREALKEPGFEDVDWEALKGPYWSPNHEFMTYVAEQQREKNKKLGKLPNYMRTSKRRGVPILSQDEVNIVMEKLAVSNDKQAFRTTLSAEEWRYILRGDLATKKRDLSLKTKGKKNEEVAIHAHRITALPSSSGFSLDNSQHSQSETAKNLCDELEQVGYSEEETPPLSPEFMSPITSLVSNPPTDHANEVTASSS</sequence>
<dbReference type="SUPFAM" id="SSF102114">
    <property type="entry name" value="Radical SAM enzymes"/>
    <property type="match status" value="1"/>
</dbReference>
<dbReference type="SFLD" id="SFLDS00029">
    <property type="entry name" value="Radical_SAM"/>
    <property type="match status" value="1"/>
</dbReference>
<keyword evidence="7" id="KW-0456">Lyase</keyword>
<evidence type="ECO:0000313" key="8">
    <source>
        <dbReference type="Proteomes" id="UP000249619"/>
    </source>
</evidence>
<dbReference type="InterPro" id="IPR013785">
    <property type="entry name" value="Aldolase_TIM"/>
</dbReference>
<keyword evidence="7" id="KW-0670">Pyruvate</keyword>
<dbReference type="SFLD" id="SFLDG01099">
    <property type="entry name" value="Uncharacterised_Radical_SAM_Su"/>
    <property type="match status" value="1"/>
</dbReference>
<dbReference type="GO" id="GO:0051536">
    <property type="term" value="F:iron-sulfur cluster binding"/>
    <property type="evidence" value="ECO:0007669"/>
    <property type="project" value="UniProtKB-KW"/>
</dbReference>
<dbReference type="GO" id="GO:0046872">
    <property type="term" value="F:metal ion binding"/>
    <property type="evidence" value="ECO:0007669"/>
    <property type="project" value="UniProtKB-KW"/>
</dbReference>
<dbReference type="CDD" id="cd01335">
    <property type="entry name" value="Radical_SAM"/>
    <property type="match status" value="1"/>
</dbReference>
<dbReference type="InterPro" id="IPR058240">
    <property type="entry name" value="rSAM_sf"/>
</dbReference>
<reference evidence="8" key="1">
    <citation type="submission" date="2018-05" db="EMBL/GenBank/DDBJ databases">
        <title>Draft genome sequence of Stemphylium lycopersici strain CIDEFI 213.</title>
        <authorList>
            <person name="Medina R."/>
            <person name="Franco M.E.E."/>
            <person name="Lucentini C.G."/>
            <person name="Saparrat M.C.N."/>
            <person name="Balatti P.A."/>
        </authorList>
    </citation>
    <scope>NUCLEOTIDE SEQUENCE [LARGE SCALE GENOMIC DNA]</scope>
    <source>
        <strain evidence="8">CIDEFI 213</strain>
    </source>
</reference>
<dbReference type="EMBL" id="QGDH01000127">
    <property type="protein sequence ID" value="RAR05741.1"/>
    <property type="molecule type" value="Genomic_DNA"/>
</dbReference>
<proteinExistence type="predicted"/>
<evidence type="ECO:0000313" key="7">
    <source>
        <dbReference type="EMBL" id="RAR05741.1"/>
    </source>
</evidence>
<name>A0A364MWX6_STELY</name>
<keyword evidence="8" id="KW-1185">Reference proteome</keyword>
<dbReference type="PANTHER" id="PTHR43075">
    <property type="entry name" value="FORMATE LYASE ACTIVATING ENZYME, PUTATIVE (AFU_ORTHOLOGUE AFUA_2G15630)-RELATED"/>
    <property type="match status" value="1"/>
</dbReference>
<feature type="domain" description="Radical SAM core" evidence="6">
    <location>
        <begin position="352"/>
        <end position="488"/>
    </location>
</feature>
<keyword evidence="3" id="KW-0408">Iron</keyword>
<protein>
    <submittedName>
        <fullName evidence="7">Pyruvate formate lyase activating enzyme</fullName>
    </submittedName>
</protein>
<keyword evidence="2" id="KW-0479">Metal-binding</keyword>
<dbReference type="STRING" id="183478.A0A364MWX6"/>
<dbReference type="InterPro" id="IPR040085">
    <property type="entry name" value="MJ0674-like"/>
</dbReference>
<evidence type="ECO:0000256" key="2">
    <source>
        <dbReference type="ARBA" id="ARBA00022723"/>
    </source>
</evidence>
<dbReference type="GO" id="GO:0016829">
    <property type="term" value="F:lyase activity"/>
    <property type="evidence" value="ECO:0007669"/>
    <property type="project" value="UniProtKB-KW"/>
</dbReference>
<keyword evidence="1" id="KW-0949">S-adenosyl-L-methionine</keyword>
<feature type="compositionally biased region" description="Polar residues" evidence="5">
    <location>
        <begin position="1340"/>
        <end position="1349"/>
    </location>
</feature>
<comment type="caution">
    <text evidence="7">The sequence shown here is derived from an EMBL/GenBank/DDBJ whole genome shotgun (WGS) entry which is preliminary data.</text>
</comment>
<feature type="compositionally biased region" description="Acidic residues" evidence="5">
    <location>
        <begin position="1321"/>
        <end position="1330"/>
    </location>
</feature>